<protein>
    <submittedName>
        <fullName evidence="9">Rod shape-determining protein MreD</fullName>
    </submittedName>
</protein>
<evidence type="ECO:0000313" key="9">
    <source>
        <dbReference type="EMBL" id="CDF58124.1"/>
    </source>
</evidence>
<name>R7RQ03_9CLOT</name>
<evidence type="ECO:0000256" key="1">
    <source>
        <dbReference type="ARBA" id="ARBA00004651"/>
    </source>
</evidence>
<comment type="subcellular location">
    <subcellularLocation>
        <location evidence="1">Cell membrane</location>
        <topology evidence="1">Multi-pass membrane protein</topology>
    </subcellularLocation>
</comment>
<dbReference type="HOGENOM" id="CLU_1585693_0_0_9"/>
<evidence type="ECO:0000256" key="3">
    <source>
        <dbReference type="ARBA" id="ARBA00022475"/>
    </source>
</evidence>
<sequence length="168" mass="19230">MKRNFIIALVGLIILILQQTVIMNISLFGIKIDLLLIFIVSISMFIDKTDIIFTVLPIGIVKDAFFPYVFGLNTLILVLVSLIVCMIEKKIYKDTIIIPMIFTFFATLIKLAITLLFLLPTGILGTNYNYIGKTVVFETLFNSALAVIVYNYVKRMMNSETLKREWKF</sequence>
<dbReference type="GO" id="GO:0005886">
    <property type="term" value="C:plasma membrane"/>
    <property type="evidence" value="ECO:0007669"/>
    <property type="project" value="UniProtKB-SubCell"/>
</dbReference>
<dbReference type="Proteomes" id="UP000014923">
    <property type="component" value="Unassembled WGS sequence"/>
</dbReference>
<evidence type="ECO:0000256" key="8">
    <source>
        <dbReference type="SAM" id="Phobius"/>
    </source>
</evidence>
<feature type="transmembrane region" description="Helical" evidence="8">
    <location>
        <begin position="65"/>
        <end position="84"/>
    </location>
</feature>
<dbReference type="GO" id="GO:0008360">
    <property type="term" value="P:regulation of cell shape"/>
    <property type="evidence" value="ECO:0007669"/>
    <property type="project" value="UniProtKB-KW"/>
</dbReference>
<comment type="similarity">
    <text evidence="2">Belongs to the MreD family.</text>
</comment>
<evidence type="ECO:0000313" key="10">
    <source>
        <dbReference type="Proteomes" id="UP000014923"/>
    </source>
</evidence>
<reference evidence="9" key="1">
    <citation type="submission" date="2013-03" db="EMBL/GenBank/DDBJ databases">
        <title>Draft genome sequence of the hydrogen-ethanol-producing anaerobic alkalithermophilic Caloramator celere.</title>
        <authorList>
            <person name="Ciranna A."/>
            <person name="Larjo A."/>
            <person name="Kivisto A."/>
            <person name="Santala V."/>
            <person name="Roos C."/>
            <person name="Karp M."/>
        </authorList>
    </citation>
    <scope>NUCLEOTIDE SEQUENCE [LARGE SCALE GENOMIC DNA]</scope>
    <source>
        <strain evidence="9">DSM 8682</strain>
    </source>
</reference>
<dbReference type="Pfam" id="PF04093">
    <property type="entry name" value="MreD"/>
    <property type="match status" value="1"/>
</dbReference>
<evidence type="ECO:0000256" key="2">
    <source>
        <dbReference type="ARBA" id="ARBA00007776"/>
    </source>
</evidence>
<keyword evidence="6 8" id="KW-1133">Transmembrane helix</keyword>
<accession>R7RQ03</accession>
<evidence type="ECO:0000256" key="5">
    <source>
        <dbReference type="ARBA" id="ARBA00022960"/>
    </source>
</evidence>
<evidence type="ECO:0000256" key="7">
    <source>
        <dbReference type="ARBA" id="ARBA00023136"/>
    </source>
</evidence>
<dbReference type="EMBL" id="CAVN010000095">
    <property type="protein sequence ID" value="CDF58124.1"/>
    <property type="molecule type" value="Genomic_DNA"/>
</dbReference>
<evidence type="ECO:0000256" key="6">
    <source>
        <dbReference type="ARBA" id="ARBA00022989"/>
    </source>
</evidence>
<proteinExistence type="inferred from homology"/>
<keyword evidence="4 8" id="KW-0812">Transmembrane</keyword>
<dbReference type="AlphaFoldDB" id="R7RQ03"/>
<dbReference type="RefSeq" id="WP_018661918.1">
    <property type="nucleotide sequence ID" value="NZ_HF952018.1"/>
</dbReference>
<organism evidence="9 10">
    <name type="scientific">Thermobrachium celere DSM 8682</name>
    <dbReference type="NCBI Taxonomy" id="941824"/>
    <lineage>
        <taxon>Bacteria</taxon>
        <taxon>Bacillati</taxon>
        <taxon>Bacillota</taxon>
        <taxon>Clostridia</taxon>
        <taxon>Eubacteriales</taxon>
        <taxon>Clostridiaceae</taxon>
        <taxon>Thermobrachium</taxon>
    </lineage>
</organism>
<comment type="caution">
    <text evidence="9">The sequence shown here is derived from an EMBL/GenBank/DDBJ whole genome shotgun (WGS) entry which is preliminary data.</text>
</comment>
<dbReference type="eggNOG" id="COG2891">
    <property type="taxonomic scope" value="Bacteria"/>
</dbReference>
<feature type="transmembrane region" description="Helical" evidence="8">
    <location>
        <begin position="6"/>
        <end position="27"/>
    </location>
</feature>
<feature type="transmembrane region" description="Helical" evidence="8">
    <location>
        <begin position="96"/>
        <end position="118"/>
    </location>
</feature>
<keyword evidence="3" id="KW-1003">Cell membrane</keyword>
<dbReference type="NCBIfam" id="TIGR03426">
    <property type="entry name" value="shape_MreD"/>
    <property type="match status" value="1"/>
</dbReference>
<keyword evidence="10" id="KW-1185">Reference proteome</keyword>
<keyword evidence="5" id="KW-0133">Cell shape</keyword>
<dbReference type="InterPro" id="IPR007227">
    <property type="entry name" value="Cell_shape_determining_MreD"/>
</dbReference>
<evidence type="ECO:0000256" key="4">
    <source>
        <dbReference type="ARBA" id="ARBA00022692"/>
    </source>
</evidence>
<gene>
    <name evidence="9" type="ORF">TCEL_00170</name>
</gene>
<feature type="transmembrane region" description="Helical" evidence="8">
    <location>
        <begin position="34"/>
        <end position="59"/>
    </location>
</feature>
<dbReference type="OrthoDB" id="9796616at2"/>
<keyword evidence="7 8" id="KW-0472">Membrane</keyword>
<feature type="transmembrane region" description="Helical" evidence="8">
    <location>
        <begin position="130"/>
        <end position="153"/>
    </location>
</feature>